<name>A0A7S1FMD5_9STRA</name>
<gene>
    <name evidence="4" type="ORF">CHYS00102_LOCUS2126</name>
</gene>
<sequence>MPTKRYGAENERVKRYFSARLRWSQIVVISVLLLHPFFTRNGVAYNDYSYMARGAQKADSLFSLGSAFVVSVVFSVVLGATCVKVIRTGDECLIERLGKFHRTIGPGWHLKLPPPIEETCFHQTTREQILDIPPQQCYTLDNAPLRADAVLYMKIVSTQDAYYNVLDVRNAILNLCLTQVREEVGKLTLDESFSSRERLNQALLQDLNSVCRGWGVEITRVEIQNLEPSKDILAAMELQMAAERKKRAAILKSEGEKITLINEAQGRARASVADAEAQKQAQILAAEGEMKRQLLEAQGVEAAMMTLRRALSSSTGERGLDSVEVIRDSLQLLSLIRYLEAQAKFAQSDGTKVLMFPSKDSVPLTYDGIQSIFKM</sequence>
<feature type="transmembrane region" description="Helical" evidence="2">
    <location>
        <begin position="61"/>
        <end position="86"/>
    </location>
</feature>
<dbReference type="EMBL" id="HBFR01003115">
    <property type="protein sequence ID" value="CAD8874951.1"/>
    <property type="molecule type" value="Transcribed_RNA"/>
</dbReference>
<dbReference type="SUPFAM" id="SSF117892">
    <property type="entry name" value="Band 7/SPFH domain"/>
    <property type="match status" value="1"/>
</dbReference>
<accession>A0A7S1FMD5</accession>
<dbReference type="GO" id="GO:0098552">
    <property type="term" value="C:side of membrane"/>
    <property type="evidence" value="ECO:0007669"/>
    <property type="project" value="UniProtKB-ARBA"/>
</dbReference>
<dbReference type="Pfam" id="PF01145">
    <property type="entry name" value="Band_7"/>
    <property type="match status" value="1"/>
</dbReference>
<evidence type="ECO:0000313" key="4">
    <source>
        <dbReference type="EMBL" id="CAD8874951.1"/>
    </source>
</evidence>
<reference evidence="4" key="1">
    <citation type="submission" date="2021-01" db="EMBL/GenBank/DDBJ databases">
        <authorList>
            <person name="Corre E."/>
            <person name="Pelletier E."/>
            <person name="Niang G."/>
            <person name="Scheremetjew M."/>
            <person name="Finn R."/>
            <person name="Kale V."/>
            <person name="Holt S."/>
            <person name="Cochrane G."/>
            <person name="Meng A."/>
            <person name="Brown T."/>
            <person name="Cohen L."/>
        </authorList>
    </citation>
    <scope>NUCLEOTIDE SEQUENCE</scope>
    <source>
        <strain evidence="4">308</strain>
    </source>
</reference>
<dbReference type="InterPro" id="IPR001107">
    <property type="entry name" value="Band_7"/>
</dbReference>
<protein>
    <recommendedName>
        <fullName evidence="3">Band 7 domain-containing protein</fullName>
    </recommendedName>
</protein>
<dbReference type="FunFam" id="3.30.479.30:FF:000004">
    <property type="entry name" value="Putative membrane protease family, stomatin"/>
    <property type="match status" value="1"/>
</dbReference>
<dbReference type="InterPro" id="IPR001972">
    <property type="entry name" value="Stomatin_HflK_fam"/>
</dbReference>
<dbReference type="GO" id="GO:0005886">
    <property type="term" value="C:plasma membrane"/>
    <property type="evidence" value="ECO:0007669"/>
    <property type="project" value="UniProtKB-ARBA"/>
</dbReference>
<organism evidence="4">
    <name type="scientific">Corethron hystrix</name>
    <dbReference type="NCBI Taxonomy" id="216773"/>
    <lineage>
        <taxon>Eukaryota</taxon>
        <taxon>Sar</taxon>
        <taxon>Stramenopiles</taxon>
        <taxon>Ochrophyta</taxon>
        <taxon>Bacillariophyta</taxon>
        <taxon>Coscinodiscophyceae</taxon>
        <taxon>Corethrophycidae</taxon>
        <taxon>Corethrales</taxon>
        <taxon>Corethraceae</taxon>
        <taxon>Corethron</taxon>
    </lineage>
</organism>
<evidence type="ECO:0000259" key="3">
    <source>
        <dbReference type="SMART" id="SM00244"/>
    </source>
</evidence>
<keyword evidence="2" id="KW-0812">Transmembrane</keyword>
<dbReference type="PANTHER" id="PTHR43327:SF10">
    <property type="entry name" value="STOMATIN-LIKE PROTEIN 2, MITOCHONDRIAL"/>
    <property type="match status" value="1"/>
</dbReference>
<dbReference type="CDD" id="cd08829">
    <property type="entry name" value="SPFH_paraslipin"/>
    <property type="match status" value="1"/>
</dbReference>
<dbReference type="AlphaFoldDB" id="A0A7S1FMD5"/>
<dbReference type="InterPro" id="IPR036013">
    <property type="entry name" value="Band_7/SPFH_dom_sf"/>
</dbReference>
<evidence type="ECO:0000256" key="1">
    <source>
        <dbReference type="ARBA" id="ARBA00008164"/>
    </source>
</evidence>
<evidence type="ECO:0000256" key="2">
    <source>
        <dbReference type="SAM" id="Phobius"/>
    </source>
</evidence>
<dbReference type="Gene3D" id="3.30.479.30">
    <property type="entry name" value="Band 7 domain"/>
    <property type="match status" value="1"/>
</dbReference>
<keyword evidence="2" id="KW-1133">Transmembrane helix</keyword>
<keyword evidence="2" id="KW-0472">Membrane</keyword>
<dbReference type="PANTHER" id="PTHR43327">
    <property type="entry name" value="STOMATIN-LIKE PROTEIN 2, MITOCHONDRIAL"/>
    <property type="match status" value="1"/>
</dbReference>
<dbReference type="InterPro" id="IPR050710">
    <property type="entry name" value="Band7/mec-2_domain"/>
</dbReference>
<proteinExistence type="inferred from homology"/>
<dbReference type="PRINTS" id="PR00721">
    <property type="entry name" value="STOMATIN"/>
</dbReference>
<feature type="domain" description="Band 7" evidence="3">
    <location>
        <begin position="81"/>
        <end position="240"/>
    </location>
</feature>
<dbReference type="SMART" id="SM00244">
    <property type="entry name" value="PHB"/>
    <property type="match status" value="1"/>
</dbReference>
<comment type="similarity">
    <text evidence="1">Belongs to the band 7/mec-2 family.</text>
</comment>
<feature type="transmembrane region" description="Helical" evidence="2">
    <location>
        <begin position="21"/>
        <end position="38"/>
    </location>
</feature>